<dbReference type="PROSITE" id="PS51140">
    <property type="entry name" value="CUE"/>
    <property type="match status" value="1"/>
</dbReference>
<dbReference type="Gene3D" id="1.10.8.10">
    <property type="entry name" value="DNA helicase RuvA subunit, C-terminal domain"/>
    <property type="match status" value="1"/>
</dbReference>
<dbReference type="GO" id="GO:0043130">
    <property type="term" value="F:ubiquitin binding"/>
    <property type="evidence" value="ECO:0007669"/>
    <property type="project" value="InterPro"/>
</dbReference>
<accession>A0A507BXP6</accession>
<dbReference type="SUPFAM" id="SSF46934">
    <property type="entry name" value="UBA-like"/>
    <property type="match status" value="1"/>
</dbReference>
<comment type="caution">
    <text evidence="3">The sequence shown here is derived from an EMBL/GenBank/DDBJ whole genome shotgun (WGS) entry which is preliminary data.</text>
</comment>
<dbReference type="CDD" id="cd14364">
    <property type="entry name" value="CUE_ASCC2"/>
    <property type="match status" value="1"/>
</dbReference>
<feature type="region of interest" description="Disordered" evidence="1">
    <location>
        <begin position="231"/>
        <end position="251"/>
    </location>
</feature>
<feature type="region of interest" description="Disordered" evidence="1">
    <location>
        <begin position="198"/>
        <end position="219"/>
    </location>
</feature>
<dbReference type="SMART" id="SM00546">
    <property type="entry name" value="CUE"/>
    <property type="match status" value="1"/>
</dbReference>
<dbReference type="PANTHER" id="PTHR21494">
    <property type="entry name" value="ACTIVATING SIGNAL COINTEGRATOR 1 COMPLEX SUBUNIT 2 ASC-1 COMPLEX SUBUNIT P100"/>
    <property type="match status" value="1"/>
</dbReference>
<sequence>MPPPSEADAIPINLPPILPLTRLSPVELTELLQFATSELSSLLNTSFQVFWSSILSPTSNSLPSFLDSYLTQCSKLLKSSHSHLNVESETTNVTFTAQNTAEHQVLSRLVFILILRLCLVDEQDQLDSLWDRDDWGLALSKLGIFSVPVIMDFVFIYGQVNAASVSVALDTLLDSHESYIVEFLNAVSVLSSTVKGMQRRREKATERSGGKSKGKGKGSGAVAVIDTFSSATSISTPNGQPPNNNSDANDEVSAEIEFLTDAIWSFEVTATVAGMTLATALIQQPDLIPTLLATYSIANLVQNSKPVIDMFDQTSLSDRVKALKGLVLSLVYHLLDSAFFQPCKLDTHNETTPAANQSPIISATEAAEKLCDLIHLLLDQAQFDEPVPFLHGAPLLVDLDVEYDLAGRLRTLKDVRLDGDDARIDYILASLEQLLAFSGNAEAKRVKKVRRMDKKRQSHQYSGADGVQASHNDGIPSYSEVPPLDEEYIRRSSLISQVQDLFPELGEGFIEACLLAFNNNAETVIMKILEDDLPDYVAKLDRLMQRTAPPPPALKRSSSIEAVVDMSLDQPDIEESVLSTRRNIFDGDEFDVFARKDVDLSMVSIGKKDKTSHILLNDPAFMQEDPFISSAAYDEMYDDEYDDTYDSTDIKLAGTVELQAVDEMETAFEKGARPSTKITMTAPDPKIESYLIKIYTSAPGAFEKSSRKSGIRGEMKNFTHWTDEQIEGWAKMLLRDTDRMESLMPGGLEPNPNHHNRHQEEEDDDDESESSDNDDKQQQSTAHAKPGLPSSRGGDAPAQRGGSSTRGRGQPRGRSYKDKHKAQIGNHNRKNASARKHRFANPFSADSGTE</sequence>
<feature type="domain" description="CUE" evidence="2">
    <location>
        <begin position="490"/>
        <end position="533"/>
    </location>
</feature>
<protein>
    <recommendedName>
        <fullName evidence="2">CUE domain-containing protein</fullName>
    </recommendedName>
</protein>
<feature type="compositionally biased region" description="Acidic residues" evidence="1">
    <location>
        <begin position="761"/>
        <end position="772"/>
    </location>
</feature>
<feature type="compositionally biased region" description="Basic residues" evidence="1">
    <location>
        <begin position="817"/>
        <end position="839"/>
    </location>
</feature>
<dbReference type="InterPro" id="IPR052586">
    <property type="entry name" value="ASCC2"/>
</dbReference>
<feature type="region of interest" description="Disordered" evidence="1">
    <location>
        <begin position="452"/>
        <end position="475"/>
    </location>
</feature>
<gene>
    <name evidence="3" type="ORF">SmJEL517_g04645</name>
</gene>
<feature type="region of interest" description="Disordered" evidence="1">
    <location>
        <begin position="741"/>
        <end position="850"/>
    </location>
</feature>
<keyword evidence="4" id="KW-1185">Reference proteome</keyword>
<reference evidence="3 4" key="1">
    <citation type="journal article" date="2019" name="Sci. Rep.">
        <title>Comparative genomics of chytrid fungi reveal insights into the obligate biotrophic and pathogenic lifestyle of Synchytrium endobioticum.</title>
        <authorList>
            <person name="van de Vossenberg B.T.L.H."/>
            <person name="Warris S."/>
            <person name="Nguyen H.D.T."/>
            <person name="van Gent-Pelzer M.P.E."/>
            <person name="Joly D.L."/>
            <person name="van de Geest H.C."/>
            <person name="Bonants P.J.M."/>
            <person name="Smith D.S."/>
            <person name="Levesque C.A."/>
            <person name="van der Lee T.A.J."/>
        </authorList>
    </citation>
    <scope>NUCLEOTIDE SEQUENCE [LARGE SCALE GENOMIC DNA]</scope>
    <source>
        <strain evidence="3 4">JEL517</strain>
    </source>
</reference>
<feature type="compositionally biased region" description="Polar residues" evidence="1">
    <location>
        <begin position="231"/>
        <end position="247"/>
    </location>
</feature>
<dbReference type="RefSeq" id="XP_031023452.1">
    <property type="nucleotide sequence ID" value="XM_031170573.1"/>
</dbReference>
<dbReference type="PANTHER" id="PTHR21494:SF0">
    <property type="entry name" value="ACTIVATING SIGNAL COINTEGRATOR 1 COMPLEX SUBUNIT 2"/>
    <property type="match status" value="1"/>
</dbReference>
<dbReference type="InterPro" id="IPR009060">
    <property type="entry name" value="UBA-like_sf"/>
</dbReference>
<dbReference type="InterPro" id="IPR041800">
    <property type="entry name" value="ASCC2_CUE"/>
</dbReference>
<dbReference type="Pfam" id="PF02845">
    <property type="entry name" value="CUE"/>
    <property type="match status" value="1"/>
</dbReference>
<dbReference type="OrthoDB" id="5577209at2759"/>
<name>A0A507BXP6_9FUNG</name>
<evidence type="ECO:0000313" key="3">
    <source>
        <dbReference type="EMBL" id="TPX32202.1"/>
    </source>
</evidence>
<dbReference type="GeneID" id="42005870"/>
<dbReference type="Proteomes" id="UP000319731">
    <property type="component" value="Unassembled WGS sequence"/>
</dbReference>
<dbReference type="InterPro" id="IPR003892">
    <property type="entry name" value="CUE"/>
</dbReference>
<evidence type="ECO:0000256" key="1">
    <source>
        <dbReference type="SAM" id="MobiDB-lite"/>
    </source>
</evidence>
<dbReference type="STRING" id="1806994.A0A507BXP6"/>
<dbReference type="EMBL" id="QEAO01000033">
    <property type="protein sequence ID" value="TPX32202.1"/>
    <property type="molecule type" value="Genomic_DNA"/>
</dbReference>
<dbReference type="AlphaFoldDB" id="A0A507BXP6"/>
<organism evidence="3 4">
    <name type="scientific">Synchytrium microbalum</name>
    <dbReference type="NCBI Taxonomy" id="1806994"/>
    <lineage>
        <taxon>Eukaryota</taxon>
        <taxon>Fungi</taxon>
        <taxon>Fungi incertae sedis</taxon>
        <taxon>Chytridiomycota</taxon>
        <taxon>Chytridiomycota incertae sedis</taxon>
        <taxon>Chytridiomycetes</taxon>
        <taxon>Synchytriales</taxon>
        <taxon>Synchytriaceae</taxon>
        <taxon>Synchytrium</taxon>
    </lineage>
</organism>
<evidence type="ECO:0000259" key="2">
    <source>
        <dbReference type="PROSITE" id="PS51140"/>
    </source>
</evidence>
<evidence type="ECO:0000313" key="4">
    <source>
        <dbReference type="Proteomes" id="UP000319731"/>
    </source>
</evidence>
<proteinExistence type="predicted"/>